<name>A0A6I3II11_9MICO</name>
<evidence type="ECO:0000259" key="1">
    <source>
        <dbReference type="Pfam" id="PF00975"/>
    </source>
</evidence>
<evidence type="ECO:0000313" key="3">
    <source>
        <dbReference type="Proteomes" id="UP000431092"/>
    </source>
</evidence>
<dbReference type="RefSeq" id="WP_154592618.1">
    <property type="nucleotide sequence ID" value="NZ_WLVL01000018.1"/>
</dbReference>
<dbReference type="EMBL" id="WLVL01000018">
    <property type="protein sequence ID" value="MTB71285.1"/>
    <property type="molecule type" value="Genomic_DNA"/>
</dbReference>
<dbReference type="InterPro" id="IPR001031">
    <property type="entry name" value="Thioesterase"/>
</dbReference>
<dbReference type="Proteomes" id="UP000431092">
    <property type="component" value="Unassembled WGS sequence"/>
</dbReference>
<sequence length="477" mass="48348">MTGDGPRITGVDGGAGGIRVVVDDVQMLGVLCRAVGADLDELGVAGALAGAGLAVDATAVLSPATALAAAAALQRSLIGPFSPLVVAGGARVVGNALVTAASGYDLAEVANTALWDARDAAGVVLAVEGVVRDPVGTTRSVGEAYLTESLRAGEPLSPREAADRWASEHAGELEHRINGAAALAAPVVAADRLAQGEEVLGEHAQLSPVAVVAHAAAPLWVDGEPVLAAAGPVSVGPAPGRTADVVRGLAETNAREDGTIAVRRITSRQDGTDRQAVLVDIPGTDAWSLPGEETDQVRDLGGNVGLMGGDATAYARGVEAAVVAAGVPKDVPIALAGHSQGGMAAVVAADRLRSQGYRVTHVLAVASPIANLRQPRGVTTLALDGDRDVVTKLDGRANGDRARRVTVRFDSGLAGTGPNHDLRTYARAADEVDELAATDPSLARVVSEMRAVGVLTEDGAAASMETTHVRITADRRW</sequence>
<protein>
    <recommendedName>
        <fullName evidence="1">Thioesterase domain-containing protein</fullName>
    </recommendedName>
</protein>
<dbReference type="InterPro" id="IPR029058">
    <property type="entry name" value="AB_hydrolase_fold"/>
</dbReference>
<organism evidence="2 3">
    <name type="scientific">Arsenicicoccus cauae</name>
    <dbReference type="NCBI Taxonomy" id="2663847"/>
    <lineage>
        <taxon>Bacteria</taxon>
        <taxon>Bacillati</taxon>
        <taxon>Actinomycetota</taxon>
        <taxon>Actinomycetes</taxon>
        <taxon>Micrococcales</taxon>
        <taxon>Intrasporangiaceae</taxon>
        <taxon>Arsenicicoccus</taxon>
    </lineage>
</organism>
<dbReference type="SUPFAM" id="SSF53474">
    <property type="entry name" value="alpha/beta-Hydrolases"/>
    <property type="match status" value="1"/>
</dbReference>
<accession>A0A6I3II11</accession>
<evidence type="ECO:0000313" key="2">
    <source>
        <dbReference type="EMBL" id="MTB71285.1"/>
    </source>
</evidence>
<feature type="domain" description="Thioesterase" evidence="1">
    <location>
        <begin position="327"/>
        <end position="385"/>
    </location>
</feature>
<dbReference type="Gene3D" id="3.40.50.1820">
    <property type="entry name" value="alpha/beta hydrolase"/>
    <property type="match status" value="1"/>
</dbReference>
<proteinExistence type="predicted"/>
<dbReference type="Pfam" id="PF00975">
    <property type="entry name" value="Thioesterase"/>
    <property type="match status" value="1"/>
</dbReference>
<reference evidence="2 3" key="1">
    <citation type="submission" date="2019-11" db="EMBL/GenBank/DDBJ databases">
        <title>Whole genome sequencing identifies a novel species of the genus Arsenicicoccus isolated from human blood.</title>
        <authorList>
            <person name="Jeong J.H."/>
            <person name="Kweon O.J."/>
            <person name="Kim H.R."/>
            <person name="Kim T.-H."/>
            <person name="Ha S.-M."/>
            <person name="Lee M.-K."/>
        </authorList>
    </citation>
    <scope>NUCLEOTIDE SEQUENCE [LARGE SCALE GENOMIC DNA]</scope>
    <source>
        <strain evidence="2 3">MKL-02</strain>
    </source>
</reference>
<dbReference type="AlphaFoldDB" id="A0A6I3II11"/>
<gene>
    <name evidence="2" type="ORF">GGG17_04725</name>
</gene>
<keyword evidence="3" id="KW-1185">Reference proteome</keyword>
<comment type="caution">
    <text evidence="2">The sequence shown here is derived from an EMBL/GenBank/DDBJ whole genome shotgun (WGS) entry which is preliminary data.</text>
</comment>